<feature type="chain" id="PRO_5047160529" evidence="3">
    <location>
        <begin position="36"/>
        <end position="725"/>
    </location>
</feature>
<evidence type="ECO:0000256" key="2">
    <source>
        <dbReference type="SAM" id="Phobius"/>
    </source>
</evidence>
<dbReference type="Pfam" id="PF18652">
    <property type="entry name" value="Adhesin_P1_N"/>
    <property type="match status" value="1"/>
</dbReference>
<feature type="domain" description="Antigen I/II N-terminal" evidence="6">
    <location>
        <begin position="41"/>
        <end position="145"/>
    </location>
</feature>
<feature type="transmembrane region" description="Helical" evidence="2">
    <location>
        <begin position="697"/>
        <end position="716"/>
    </location>
</feature>
<keyword evidence="8" id="KW-1185">Reference proteome</keyword>
<feature type="compositionally biased region" description="Polar residues" evidence="1">
    <location>
        <begin position="664"/>
        <end position="676"/>
    </location>
</feature>
<dbReference type="InterPro" id="IPR041237">
    <property type="entry name" value="BspA_v"/>
</dbReference>
<feature type="region of interest" description="Disordered" evidence="1">
    <location>
        <begin position="664"/>
        <end position="692"/>
    </location>
</feature>
<feature type="signal peptide" evidence="3">
    <location>
        <begin position="1"/>
        <end position="35"/>
    </location>
</feature>
<feature type="domain" description="Adhesin isopeptide-forming adherence" evidence="4">
    <location>
        <begin position="524"/>
        <end position="676"/>
    </location>
</feature>
<dbReference type="InterPro" id="IPR041324">
    <property type="entry name" value="AgI/II_N"/>
</dbReference>
<feature type="domain" description="Adhesin BspA variable" evidence="5">
    <location>
        <begin position="191"/>
        <end position="328"/>
    </location>
</feature>
<feature type="region of interest" description="Disordered" evidence="1">
    <location>
        <begin position="504"/>
        <end position="539"/>
    </location>
</feature>
<dbReference type="Pfam" id="PF18220">
    <property type="entry name" value="BspA_v"/>
    <property type="match status" value="1"/>
</dbReference>
<keyword evidence="2" id="KW-1133">Transmembrane helix</keyword>
<comment type="caution">
    <text evidence="7">The sequence shown here is derived from an EMBL/GenBank/DDBJ whole genome shotgun (WGS) entry which is preliminary data.</text>
</comment>
<dbReference type="NCBIfam" id="TIGR04228">
    <property type="entry name" value="isopep_sspB_C2"/>
    <property type="match status" value="1"/>
</dbReference>
<proteinExistence type="predicted"/>
<evidence type="ECO:0000259" key="5">
    <source>
        <dbReference type="Pfam" id="PF18220"/>
    </source>
</evidence>
<evidence type="ECO:0000256" key="1">
    <source>
        <dbReference type="SAM" id="MobiDB-lite"/>
    </source>
</evidence>
<feature type="region of interest" description="Disordered" evidence="1">
    <location>
        <begin position="330"/>
        <end position="355"/>
    </location>
</feature>
<name>A0ABM9V932_9LACO</name>
<protein>
    <submittedName>
        <fullName evidence="7">Aggregation substance Asa1/PrgB</fullName>
    </submittedName>
</protein>
<feature type="compositionally biased region" description="Basic and acidic residues" evidence="1">
    <location>
        <begin position="370"/>
        <end position="389"/>
    </location>
</feature>
<dbReference type="Pfam" id="PF17998">
    <property type="entry name" value="AgI_II_C2"/>
    <property type="match status" value="2"/>
</dbReference>
<reference evidence="7 8" key="1">
    <citation type="submission" date="2015-12" db="EMBL/GenBank/DDBJ databases">
        <authorList>
            <person name="Andreevskaya M."/>
        </authorList>
    </citation>
    <scope>NUCLEOTIDE SEQUENCE [LARGE SCALE GENOMIC DNA]</scope>
    <source>
        <strain evidence="7 8">C122c</strain>
    </source>
</reference>
<dbReference type="EMBL" id="FBSY01000022">
    <property type="protein sequence ID" value="CUW20197.1"/>
    <property type="molecule type" value="Genomic_DNA"/>
</dbReference>
<accession>A0ABM9V932</accession>
<feature type="compositionally biased region" description="Basic and acidic residues" evidence="1">
    <location>
        <begin position="518"/>
        <end position="539"/>
    </location>
</feature>
<organism evidence="7 8">
    <name type="scientific">Leuconostoc gasicomitatum</name>
    <dbReference type="NCBI Taxonomy" id="115778"/>
    <lineage>
        <taxon>Bacteria</taxon>
        <taxon>Bacillati</taxon>
        <taxon>Bacillota</taxon>
        <taxon>Bacilli</taxon>
        <taxon>Lactobacillales</taxon>
        <taxon>Lactobacillaceae</taxon>
        <taxon>Leuconostoc</taxon>
        <taxon>Leuconostoc gelidum group</taxon>
    </lineage>
</organism>
<feature type="domain" description="Adhesin isopeptide-forming adherence" evidence="4">
    <location>
        <begin position="370"/>
        <end position="518"/>
    </location>
</feature>
<dbReference type="Gene3D" id="2.60.40.740">
    <property type="match status" value="2"/>
</dbReference>
<dbReference type="InterPro" id="IPR026345">
    <property type="entry name" value="Adh_isopep-form_adh_dom"/>
</dbReference>
<dbReference type="Proteomes" id="UP000199271">
    <property type="component" value="Unassembled WGS sequence"/>
</dbReference>
<evidence type="ECO:0000259" key="4">
    <source>
        <dbReference type="Pfam" id="PF17998"/>
    </source>
</evidence>
<evidence type="ECO:0000256" key="3">
    <source>
        <dbReference type="SAM" id="SignalP"/>
    </source>
</evidence>
<sequence length="725" mass="80159">MRTKSQKMNKAVLTSVAVVTVLFPLASPIVSHVYADSGNLTSTKKGTNVSVDHAELDKSVAAAKKSGMTVTQNATKTQVISASQFATESAKIKADYTQQKSVIDALLKKQQAQNDSYDKDEAQYKTDKAKYDQDKTKYDQDKAKYDKDKAQYDIDEAAFKKATDVKTELSALTQNHDDHDKYDTFMKADVNQKTGDFTLTHDMNDGVSIIGHGVLKGKFNWTVTAKGDGSEVIVADSVTLTSYKYTNENPNTAVNKKINFHVYDNNGKELFVVNHDGESTFTKDINQTVSLGKSFTLKPNVATDLTQILKVDDNWIYNTHGQIFAKFTNTNKEPKAPTPPVAPTPPKEPAKPAPLTGNYGFTDLIVTPKPTKDVDTGDNDGDKTSSDDGKKIVKGEALTYTLKSTDLPADRTDDVKTFKFVDKLPSQVDYKLTKVMSADGKTDLSKQFDIKYDKASNTVTVIANADYLKLMNADKTKAFVKPIVNIHTVANQDNVTIDNKYTEWVNDDSNDSNTTHNDTPDIKPVKKDEDDKGNDINGKEVKPGAIMNYDLTWDLTGLKDAKVSDDLLAKGLSFYDDYDETKLNITDETKKNFTITDTTTKKSVMDEVTLTWDIQKGKWTTTAKDTAAFLKAHGGNKLQIMFHPVVKDDATGVLKNTAVQNDFGQEYQTDTVENNITPDPKPTPDTPNTSYGEQPKGLIYGAIAAIGLITGLVIFWKPAKKWFHK</sequence>
<keyword evidence="2" id="KW-0472">Membrane</keyword>
<evidence type="ECO:0000313" key="7">
    <source>
        <dbReference type="EMBL" id="CUW20197.1"/>
    </source>
</evidence>
<keyword evidence="3" id="KW-0732">Signal</keyword>
<keyword evidence="2" id="KW-0812">Transmembrane</keyword>
<evidence type="ECO:0000313" key="8">
    <source>
        <dbReference type="Proteomes" id="UP000199271"/>
    </source>
</evidence>
<evidence type="ECO:0000259" key="6">
    <source>
        <dbReference type="Pfam" id="PF18652"/>
    </source>
</evidence>
<gene>
    <name evidence="7" type="ORF">C122C_1773</name>
</gene>
<feature type="compositionally biased region" description="Pro residues" evidence="1">
    <location>
        <begin position="336"/>
        <end position="347"/>
    </location>
</feature>
<feature type="region of interest" description="Disordered" evidence="1">
    <location>
        <begin position="368"/>
        <end position="389"/>
    </location>
</feature>
<dbReference type="RefSeq" id="WP_224132610.1">
    <property type="nucleotide sequence ID" value="NZ_FBSY01000022.1"/>
</dbReference>